<sequence>MTTIDRSAKKLAFIAIATVIAFSGMAVVAWNLASVEHSADGNHSTNFIVDCDYEKFRQIMVRKNATRAMIDQVGMKLIDETMDDLQVDTSGDERPLLNAIRGKSKSDLSAVKRITVELNDPAIDATELKLEQHADVGTESMMVETKSTAPAGNLKRYQTNLTARGDGVKTIVEVEVRIEVVVKVPKMFTERADDEVQRSAKNAVEEQEKSLKAFVAEHADQRLILPELK</sequence>
<reference evidence="2 3" key="1">
    <citation type="submission" date="2020-08" db="EMBL/GenBank/DDBJ databases">
        <title>Genomic Encyclopedia of Type Strains, Phase III (KMG-III): the genomes of soil and plant-associated and newly described type strains.</title>
        <authorList>
            <person name="Whitman W."/>
        </authorList>
    </citation>
    <scope>NUCLEOTIDE SEQUENCE [LARGE SCALE GENOMIC DNA]</scope>
    <source>
        <strain evidence="2 3">CECT 8075</strain>
    </source>
</reference>
<keyword evidence="3" id="KW-1185">Reference proteome</keyword>
<dbReference type="EMBL" id="JACHXU010000021">
    <property type="protein sequence ID" value="MBB3209240.1"/>
    <property type="molecule type" value="Genomic_DNA"/>
</dbReference>
<keyword evidence="1" id="KW-0472">Membrane</keyword>
<evidence type="ECO:0000313" key="2">
    <source>
        <dbReference type="EMBL" id="MBB3209240.1"/>
    </source>
</evidence>
<protein>
    <submittedName>
        <fullName evidence="2">Uncharacterized protein</fullName>
    </submittedName>
</protein>
<feature type="transmembrane region" description="Helical" evidence="1">
    <location>
        <begin position="12"/>
        <end position="33"/>
    </location>
</feature>
<organism evidence="2 3">
    <name type="scientific">Aporhodopirellula rubra</name>
    <dbReference type="NCBI Taxonomy" id="980271"/>
    <lineage>
        <taxon>Bacteria</taxon>
        <taxon>Pseudomonadati</taxon>
        <taxon>Planctomycetota</taxon>
        <taxon>Planctomycetia</taxon>
        <taxon>Pirellulales</taxon>
        <taxon>Pirellulaceae</taxon>
        <taxon>Aporhodopirellula</taxon>
    </lineage>
</organism>
<name>A0A7W5E2X7_9BACT</name>
<proteinExistence type="predicted"/>
<keyword evidence="1" id="KW-0812">Transmembrane</keyword>
<evidence type="ECO:0000313" key="3">
    <source>
        <dbReference type="Proteomes" id="UP000536179"/>
    </source>
</evidence>
<gene>
    <name evidence="2" type="ORF">FHS27_005078</name>
</gene>
<comment type="caution">
    <text evidence="2">The sequence shown here is derived from an EMBL/GenBank/DDBJ whole genome shotgun (WGS) entry which is preliminary data.</text>
</comment>
<dbReference type="AlphaFoldDB" id="A0A7W5E2X7"/>
<evidence type="ECO:0000256" key="1">
    <source>
        <dbReference type="SAM" id="Phobius"/>
    </source>
</evidence>
<dbReference type="RefSeq" id="WP_184307675.1">
    <property type="nucleotide sequence ID" value="NZ_JACHXU010000021.1"/>
</dbReference>
<dbReference type="Proteomes" id="UP000536179">
    <property type="component" value="Unassembled WGS sequence"/>
</dbReference>
<accession>A0A7W5E2X7</accession>
<keyword evidence="1" id="KW-1133">Transmembrane helix</keyword>